<reference evidence="3" key="2">
    <citation type="journal article" date="2008" name="Nucleic Acids Res.">
        <title>The rice annotation project database (RAP-DB): 2008 update.</title>
        <authorList>
            <consortium name="The rice annotation project (RAP)"/>
        </authorList>
    </citation>
    <scope>GENOME REANNOTATION</scope>
    <source>
        <strain evidence="3">cv. Nipponbare</strain>
    </source>
</reference>
<accession>C7IZT7</accession>
<reference evidence="2 3" key="1">
    <citation type="journal article" date="2005" name="Nature">
        <title>The map-based sequence of the rice genome.</title>
        <authorList>
            <consortium name="International rice genome sequencing project (IRGSP)"/>
            <person name="Matsumoto T."/>
            <person name="Wu J."/>
            <person name="Kanamori H."/>
            <person name="Katayose Y."/>
            <person name="Fujisawa M."/>
            <person name="Namiki N."/>
            <person name="Mizuno H."/>
            <person name="Yamamoto K."/>
            <person name="Antonio B.A."/>
            <person name="Baba T."/>
            <person name="Sakata K."/>
            <person name="Nagamura Y."/>
            <person name="Aoki H."/>
            <person name="Arikawa K."/>
            <person name="Arita K."/>
            <person name="Bito T."/>
            <person name="Chiden Y."/>
            <person name="Fujitsuka N."/>
            <person name="Fukunaka R."/>
            <person name="Hamada M."/>
            <person name="Harada C."/>
            <person name="Hayashi A."/>
            <person name="Hijishita S."/>
            <person name="Honda M."/>
            <person name="Hosokawa S."/>
            <person name="Ichikawa Y."/>
            <person name="Idonuma A."/>
            <person name="Iijima M."/>
            <person name="Ikeda M."/>
            <person name="Ikeno M."/>
            <person name="Ito K."/>
            <person name="Ito S."/>
            <person name="Ito T."/>
            <person name="Ito Y."/>
            <person name="Ito Y."/>
            <person name="Iwabuchi A."/>
            <person name="Kamiya K."/>
            <person name="Karasawa W."/>
            <person name="Kurita K."/>
            <person name="Katagiri S."/>
            <person name="Kikuta A."/>
            <person name="Kobayashi H."/>
            <person name="Kobayashi N."/>
            <person name="Machita K."/>
            <person name="Maehara T."/>
            <person name="Masukawa M."/>
            <person name="Mizubayashi T."/>
            <person name="Mukai Y."/>
            <person name="Nagasaki H."/>
            <person name="Nagata Y."/>
            <person name="Naito S."/>
            <person name="Nakashima M."/>
            <person name="Nakama Y."/>
            <person name="Nakamichi Y."/>
            <person name="Nakamura M."/>
            <person name="Meguro A."/>
            <person name="Negishi M."/>
            <person name="Ohta I."/>
            <person name="Ohta T."/>
            <person name="Okamoto M."/>
            <person name="Ono N."/>
            <person name="Saji S."/>
            <person name="Sakaguchi M."/>
            <person name="Sakai K."/>
            <person name="Shibata M."/>
            <person name="Shimokawa T."/>
            <person name="Song J."/>
            <person name="Takazaki Y."/>
            <person name="Terasawa K."/>
            <person name="Tsugane M."/>
            <person name="Tsuji K."/>
            <person name="Ueda S."/>
            <person name="Waki K."/>
            <person name="Yamagata H."/>
            <person name="Yamamoto M."/>
            <person name="Yamamoto S."/>
            <person name="Yamane H."/>
            <person name="Yoshiki S."/>
            <person name="Yoshihara R."/>
            <person name="Yukawa K."/>
            <person name="Zhong H."/>
            <person name="Yano M."/>
            <person name="Yuan Q."/>
            <person name="Ouyang S."/>
            <person name="Liu J."/>
            <person name="Jones K.M."/>
            <person name="Gansberger K."/>
            <person name="Moffat K."/>
            <person name="Hill J."/>
            <person name="Bera J."/>
            <person name="Fadrosh D."/>
            <person name="Jin S."/>
            <person name="Johri S."/>
            <person name="Kim M."/>
            <person name="Overton L."/>
            <person name="Reardon M."/>
            <person name="Tsitrin T."/>
            <person name="Vuong H."/>
            <person name="Weaver B."/>
            <person name="Ciecko A."/>
            <person name="Tallon L."/>
            <person name="Jackson J."/>
            <person name="Pai G."/>
            <person name="Aken S.V."/>
            <person name="Utterback T."/>
            <person name="Reidmuller S."/>
            <person name="Feldblyum T."/>
            <person name="Hsiao J."/>
            <person name="Zismann V."/>
            <person name="Iobst S."/>
            <person name="de Vazeille A.R."/>
            <person name="Buell C.R."/>
            <person name="Ying K."/>
            <person name="Li Y."/>
            <person name="Lu T."/>
            <person name="Huang Y."/>
            <person name="Zhao Q."/>
            <person name="Feng Q."/>
            <person name="Zhang L."/>
            <person name="Zhu J."/>
            <person name="Weng Q."/>
            <person name="Mu J."/>
            <person name="Lu Y."/>
            <person name="Fan D."/>
            <person name="Liu Y."/>
            <person name="Guan J."/>
            <person name="Zhang Y."/>
            <person name="Yu S."/>
            <person name="Liu X."/>
            <person name="Zhang Y."/>
            <person name="Hong G."/>
            <person name="Han B."/>
            <person name="Choisne N."/>
            <person name="Demange N."/>
            <person name="Orjeda G."/>
            <person name="Samain S."/>
            <person name="Cattolico L."/>
            <person name="Pelletier E."/>
            <person name="Couloux A."/>
            <person name="Segurens B."/>
            <person name="Wincker P."/>
            <person name="D'Hont A."/>
            <person name="Scarpelli C."/>
            <person name="Weissenbach J."/>
            <person name="Salanoubat M."/>
            <person name="Quetier F."/>
            <person name="Yu Y."/>
            <person name="Kim H.R."/>
            <person name="Rambo T."/>
            <person name="Currie J."/>
            <person name="Collura K."/>
            <person name="Luo M."/>
            <person name="Yang T."/>
            <person name="Ammiraju J.S.S."/>
            <person name="Engler F."/>
            <person name="Soderlund C."/>
            <person name="Wing R.A."/>
            <person name="Palmer L.E."/>
            <person name="de la Bastide M."/>
            <person name="Spiegel L."/>
            <person name="Nascimento L."/>
            <person name="Zutavern T."/>
            <person name="O'Shaughnessy A."/>
            <person name="Dike S."/>
            <person name="Dedhia N."/>
            <person name="Preston R."/>
            <person name="Balija V."/>
            <person name="McCombie W.R."/>
            <person name="Chow T."/>
            <person name="Chen H."/>
            <person name="Chung M."/>
            <person name="Chen C."/>
            <person name="Shaw J."/>
            <person name="Wu H."/>
            <person name="Hsiao K."/>
            <person name="Chao Y."/>
            <person name="Chu M."/>
            <person name="Cheng C."/>
            <person name="Hour A."/>
            <person name="Lee P."/>
            <person name="Lin S."/>
            <person name="Lin Y."/>
            <person name="Liou J."/>
            <person name="Liu S."/>
            <person name="Hsing Y."/>
            <person name="Raghuvanshi S."/>
            <person name="Mohanty A."/>
            <person name="Bharti A.K."/>
            <person name="Gaur A."/>
            <person name="Gupta V."/>
            <person name="Kumar D."/>
            <person name="Ravi V."/>
            <person name="Vij S."/>
            <person name="Kapur A."/>
            <person name="Khurana P."/>
            <person name="Khurana P."/>
            <person name="Khurana J.P."/>
            <person name="Tyagi A.K."/>
            <person name="Gaikwad K."/>
            <person name="Singh A."/>
            <person name="Dalal V."/>
            <person name="Srivastava S."/>
            <person name="Dixit A."/>
            <person name="Pal A.K."/>
            <person name="Ghazi I.A."/>
            <person name="Yadav M."/>
            <person name="Pandit A."/>
            <person name="Bhargava A."/>
            <person name="Sureshbabu K."/>
            <person name="Batra K."/>
            <person name="Sharma T.R."/>
            <person name="Mohapatra T."/>
            <person name="Singh N.K."/>
            <person name="Messing J."/>
            <person name="Nelson A.B."/>
            <person name="Fuks G."/>
            <person name="Kavchok S."/>
            <person name="Keizer G."/>
            <person name="Linton E."/>
            <person name="Llaca V."/>
            <person name="Song R."/>
            <person name="Tanyolac B."/>
            <person name="Young S."/>
            <person name="Ho-Il K."/>
            <person name="Hahn J.H."/>
            <person name="Sangsakoo G."/>
            <person name="Vanavichit A."/>
            <person name="de Mattos Luiz.A.T."/>
            <person name="Zimmer P.D."/>
            <person name="Malone G."/>
            <person name="Dellagostin O."/>
            <person name="de Oliveira A.C."/>
            <person name="Bevan M."/>
            <person name="Bancroft I."/>
            <person name="Minx P."/>
            <person name="Cordum H."/>
            <person name="Wilson R."/>
            <person name="Cheng Z."/>
            <person name="Jin W."/>
            <person name="Jiang J."/>
            <person name="Leong S.A."/>
            <person name="Iwama H."/>
            <person name="Gojobori T."/>
            <person name="Itoh T."/>
            <person name="Niimura Y."/>
            <person name="Fujii Y."/>
            <person name="Habara T."/>
            <person name="Sakai H."/>
            <person name="Sato Y."/>
            <person name="Wilson G."/>
            <person name="Kumar K."/>
            <person name="McCouch S."/>
            <person name="Juretic N."/>
            <person name="Hoen D."/>
            <person name="Wright S."/>
            <person name="Bruskiewich R."/>
            <person name="Bureau T."/>
            <person name="Miyao A."/>
            <person name="Hirochika H."/>
            <person name="Nishikawa T."/>
            <person name="Kadowaki K."/>
            <person name="Sugiura M."/>
            <person name="Burr B."/>
            <person name="Sasaki T."/>
        </authorList>
    </citation>
    <scope>NUCLEOTIDE SEQUENCE [LARGE SCALE GENOMIC DNA]</scope>
    <source>
        <strain evidence="3">cv. Nipponbare</strain>
    </source>
</reference>
<feature type="region of interest" description="Disordered" evidence="1">
    <location>
        <begin position="1"/>
        <end position="47"/>
    </location>
</feature>
<dbReference type="EMBL" id="AP008209">
    <property type="protein sequence ID" value="BAH92124.1"/>
    <property type="molecule type" value="Genomic_DNA"/>
</dbReference>
<feature type="compositionally biased region" description="Pro residues" evidence="1">
    <location>
        <begin position="25"/>
        <end position="34"/>
    </location>
</feature>
<dbReference type="KEGG" id="dosa:Os03g0312500"/>
<gene>
    <name evidence="2" type="ordered locus">Os03g0312500</name>
</gene>
<evidence type="ECO:0000256" key="1">
    <source>
        <dbReference type="SAM" id="MobiDB-lite"/>
    </source>
</evidence>
<dbReference type="AlphaFoldDB" id="C7IZT7"/>
<protein>
    <submittedName>
        <fullName evidence="2">Os03g0312500 protein</fullName>
    </submittedName>
</protein>
<name>C7IZT7_ORYSJ</name>
<evidence type="ECO:0000313" key="2">
    <source>
        <dbReference type="EMBL" id="BAH92124.1"/>
    </source>
</evidence>
<dbReference type="Proteomes" id="UP000000763">
    <property type="component" value="Chromosome 3"/>
</dbReference>
<evidence type="ECO:0000313" key="3">
    <source>
        <dbReference type="Proteomes" id="UP000000763"/>
    </source>
</evidence>
<proteinExistence type="predicted"/>
<sequence>MPSPPPRGRATPRMRSRAASRPQAAAPPPLPPTRCPGRRRARPAVSRRRPCCRLCLCGACEAAVDACPVCAATKIASVHVLLS</sequence>
<feature type="compositionally biased region" description="Basic residues" evidence="1">
    <location>
        <begin position="36"/>
        <end position="47"/>
    </location>
</feature>
<organism evidence="2 3">
    <name type="scientific">Oryza sativa subsp. japonica</name>
    <name type="common">Rice</name>
    <dbReference type="NCBI Taxonomy" id="39947"/>
    <lineage>
        <taxon>Eukaryota</taxon>
        <taxon>Viridiplantae</taxon>
        <taxon>Streptophyta</taxon>
        <taxon>Embryophyta</taxon>
        <taxon>Tracheophyta</taxon>
        <taxon>Spermatophyta</taxon>
        <taxon>Magnoliopsida</taxon>
        <taxon>Liliopsida</taxon>
        <taxon>Poales</taxon>
        <taxon>Poaceae</taxon>
        <taxon>BOP clade</taxon>
        <taxon>Oryzoideae</taxon>
        <taxon>Oryzeae</taxon>
        <taxon>Oryzinae</taxon>
        <taxon>Oryza</taxon>
        <taxon>Oryza sativa</taxon>
    </lineage>
</organism>